<name>A0ABT1RMQ7_9FIRM</name>
<accession>A0ABT1RMQ7</accession>
<evidence type="ECO:0000313" key="1">
    <source>
        <dbReference type="EMBL" id="MCQ4636475.1"/>
    </source>
</evidence>
<evidence type="ECO:0000313" key="2">
    <source>
        <dbReference type="Proteomes" id="UP001524502"/>
    </source>
</evidence>
<protein>
    <submittedName>
        <fullName evidence="1">Uncharacterized protein</fullName>
    </submittedName>
</protein>
<dbReference type="EMBL" id="JANFXK010000006">
    <property type="protein sequence ID" value="MCQ4636475.1"/>
    <property type="molecule type" value="Genomic_DNA"/>
</dbReference>
<keyword evidence="2" id="KW-1185">Reference proteome</keyword>
<comment type="caution">
    <text evidence="1">The sequence shown here is derived from an EMBL/GenBank/DDBJ whole genome shotgun (WGS) entry which is preliminary data.</text>
</comment>
<organism evidence="1 2">
    <name type="scientific">Anaerovorax odorimutans</name>
    <dbReference type="NCBI Taxonomy" id="109327"/>
    <lineage>
        <taxon>Bacteria</taxon>
        <taxon>Bacillati</taxon>
        <taxon>Bacillota</taxon>
        <taxon>Clostridia</taxon>
        <taxon>Peptostreptococcales</taxon>
        <taxon>Anaerovoracaceae</taxon>
        <taxon>Anaerovorax</taxon>
    </lineage>
</organism>
<proteinExistence type="predicted"/>
<reference evidence="1 2" key="1">
    <citation type="submission" date="2022-06" db="EMBL/GenBank/DDBJ databases">
        <title>Isolation of gut microbiota from human fecal samples.</title>
        <authorList>
            <person name="Pamer E.G."/>
            <person name="Barat B."/>
            <person name="Waligurski E."/>
            <person name="Medina S."/>
            <person name="Paddock L."/>
            <person name="Mostad J."/>
        </authorList>
    </citation>
    <scope>NUCLEOTIDE SEQUENCE [LARGE SCALE GENOMIC DNA]</scope>
    <source>
        <strain evidence="1 2">SL.3.17</strain>
    </source>
</reference>
<dbReference type="Proteomes" id="UP001524502">
    <property type="component" value="Unassembled WGS sequence"/>
</dbReference>
<sequence length="59" mass="6983">MDSHRSSNPMRCSSRNQEEKVDIEFNHVHQKGLLRQSFFFFIAPKLIEINGFANQQKVF</sequence>
<gene>
    <name evidence="1" type="ORF">NE619_07020</name>
</gene>